<keyword evidence="1" id="KW-0677">Repeat</keyword>
<dbReference type="SUPFAM" id="SSF54791">
    <property type="entry name" value="Eukaryotic type KH-domain (KH-domain type I)"/>
    <property type="match status" value="4"/>
</dbReference>
<dbReference type="Gene3D" id="3.30.1370.10">
    <property type="entry name" value="K Homology domain, type 1"/>
    <property type="match status" value="3"/>
</dbReference>
<feature type="domain" description="K Homology" evidence="4">
    <location>
        <begin position="141"/>
        <end position="215"/>
    </location>
</feature>
<accession>A0A1J3H1P5</accession>
<dbReference type="Pfam" id="PF00013">
    <property type="entry name" value="KH_1"/>
    <property type="match status" value="3"/>
</dbReference>
<feature type="compositionally biased region" description="Polar residues" evidence="3">
    <location>
        <begin position="248"/>
        <end position="268"/>
    </location>
</feature>
<evidence type="ECO:0000256" key="3">
    <source>
        <dbReference type="SAM" id="MobiDB-lite"/>
    </source>
</evidence>
<evidence type="ECO:0000256" key="1">
    <source>
        <dbReference type="ARBA" id="ARBA00022737"/>
    </source>
</evidence>
<evidence type="ECO:0000313" key="5">
    <source>
        <dbReference type="EMBL" id="JAU61072.1"/>
    </source>
</evidence>
<dbReference type="SMART" id="SM00322">
    <property type="entry name" value="KH"/>
    <property type="match status" value="5"/>
</dbReference>
<name>A0A1J3H1P5_NOCCA</name>
<feature type="domain" description="K Homology" evidence="4">
    <location>
        <begin position="374"/>
        <end position="444"/>
    </location>
</feature>
<organism evidence="5">
    <name type="scientific">Noccaea caerulescens</name>
    <name type="common">Alpine penny-cress</name>
    <name type="synonym">Thlaspi caerulescens</name>
    <dbReference type="NCBI Taxonomy" id="107243"/>
    <lineage>
        <taxon>Eukaryota</taxon>
        <taxon>Viridiplantae</taxon>
        <taxon>Streptophyta</taxon>
        <taxon>Embryophyta</taxon>
        <taxon>Tracheophyta</taxon>
        <taxon>Spermatophyta</taxon>
        <taxon>Magnoliopsida</taxon>
        <taxon>eudicotyledons</taxon>
        <taxon>Gunneridae</taxon>
        <taxon>Pentapetalae</taxon>
        <taxon>rosids</taxon>
        <taxon>malvids</taxon>
        <taxon>Brassicales</taxon>
        <taxon>Brassicaceae</taxon>
        <taxon>Coluteocarpeae</taxon>
        <taxon>Noccaea</taxon>
    </lineage>
</organism>
<dbReference type="Gene3D" id="3.30.310.210">
    <property type="match status" value="1"/>
</dbReference>
<sequence>MNSRRGVTTVSNQNHRTQRRQVIHVLPDEMALRVVCHASVIGGIIGTNGSVVSRLRREIGTKIHCEPPVNGSDHWIVFIVGSTTVNKSFLLTDRVGDFSGGEHEDWVTCDLSAAQTALIRVLERSWAVLAAKDSGGIVAGDDGEAYCGILADRNQIGAILGKGGKNVQWMRRNSGAMIRVLPPPICGTNNDELIQITGEVLAVKKALVMVSSSLQNCPPHNPYPPPLCSKAYESSEDPHSEFSPDLGSHSSLPNASETASSSRNNLPSSYEEGKSYLQGSKDTERKVVFKLICTSVAAGGIIGKQGTIIRTLQNETGASISIGAPLSVSGERVVTISARENLELRYSQAQKALTLVYGRSVEIDVGKFSGMHGPLVKAKLLVPSQFANDLIGNREAIIATGADVHIPIGDQVLDCISENELLIEIMGEYRHVQKALSHVSSKLRENLLPKKDLEEMRARVSNPYESAGASNVYNLQPSHQNHGGSTKPQNAANRSDSLSVSDGELELKMVRSGADIMQSVDNLMQTGANDWTQGTKQLQASSNGDVSSSPPPPPPRSIGVSLRKVTFELAVEKDALATLYGRDGAGLDNLQQISGARVDVKDLTGVEATVLISGVPEHTRLAMSLIVSILDDQ</sequence>
<proteinExistence type="predicted"/>
<dbReference type="InterPro" id="IPR004088">
    <property type="entry name" value="KH_dom_type_1"/>
</dbReference>
<gene>
    <name evidence="5" type="ORF">LE_TR7718_c0_g1_i1_g.26830</name>
</gene>
<dbReference type="GO" id="GO:0003723">
    <property type="term" value="F:RNA binding"/>
    <property type="evidence" value="ECO:0007669"/>
    <property type="project" value="UniProtKB-UniRule"/>
</dbReference>
<dbReference type="InterPro" id="IPR036612">
    <property type="entry name" value="KH_dom_type_1_sf"/>
</dbReference>
<evidence type="ECO:0000256" key="2">
    <source>
        <dbReference type="PROSITE-ProRule" id="PRU00117"/>
    </source>
</evidence>
<feature type="region of interest" description="Disordered" evidence="3">
    <location>
        <begin position="468"/>
        <end position="497"/>
    </location>
</feature>
<keyword evidence="2" id="KW-0694">RNA-binding</keyword>
<dbReference type="EMBL" id="GEVL01016269">
    <property type="protein sequence ID" value="JAU61072.1"/>
    <property type="molecule type" value="Transcribed_RNA"/>
</dbReference>
<feature type="domain" description="K Homology" evidence="4">
    <location>
        <begin position="285"/>
        <end position="358"/>
    </location>
</feature>
<reference evidence="5" key="1">
    <citation type="submission" date="2016-07" db="EMBL/GenBank/DDBJ databases">
        <title>De novo transcriptome assembly of four accessions of the metal hyperaccumulator plant Noccaea caerulescens.</title>
        <authorList>
            <person name="Blande D."/>
            <person name="Halimaa P."/>
            <person name="Tervahauta A.I."/>
            <person name="Aarts M.G."/>
            <person name="Karenlampi S.O."/>
        </authorList>
    </citation>
    <scope>NUCLEOTIDE SEQUENCE</scope>
</reference>
<feature type="domain" description="K Homology" evidence="4">
    <location>
        <begin position="28"/>
        <end position="123"/>
    </location>
</feature>
<feature type="region of interest" description="Disordered" evidence="3">
    <location>
        <begin position="536"/>
        <end position="558"/>
    </location>
</feature>
<feature type="compositionally biased region" description="Polar residues" evidence="3">
    <location>
        <begin position="536"/>
        <end position="546"/>
    </location>
</feature>
<feature type="region of interest" description="Disordered" evidence="3">
    <location>
        <begin position="228"/>
        <end position="277"/>
    </location>
</feature>
<dbReference type="PANTHER" id="PTHR10288">
    <property type="entry name" value="KH DOMAIN CONTAINING RNA BINDING PROTEIN"/>
    <property type="match status" value="1"/>
</dbReference>
<dbReference type="PROSITE" id="PS50084">
    <property type="entry name" value="KH_TYPE_1"/>
    <property type="match status" value="4"/>
</dbReference>
<protein>
    <submittedName>
        <fullName evidence="5">KH domain-containing protein</fullName>
    </submittedName>
</protein>
<dbReference type="AlphaFoldDB" id="A0A1J3H1P5"/>
<evidence type="ECO:0000259" key="4">
    <source>
        <dbReference type="SMART" id="SM00322"/>
    </source>
</evidence>
<feature type="domain" description="K Homology" evidence="4">
    <location>
        <begin position="563"/>
        <end position="631"/>
    </location>
</feature>
<dbReference type="InterPro" id="IPR004087">
    <property type="entry name" value="KH_dom"/>
</dbReference>